<dbReference type="Gene3D" id="1.50.40.10">
    <property type="entry name" value="Mitochondrial carrier domain"/>
    <property type="match status" value="1"/>
</dbReference>
<evidence type="ECO:0000256" key="2">
    <source>
        <dbReference type="ARBA" id="ARBA00022692"/>
    </source>
</evidence>
<dbReference type="AlphaFoldDB" id="A0A813IGR2"/>
<dbReference type="Proteomes" id="UP000626109">
    <property type="component" value="Unassembled WGS sequence"/>
</dbReference>
<dbReference type="EMBL" id="CAJNNW010008196">
    <property type="protein sequence ID" value="CAE8649810.1"/>
    <property type="molecule type" value="Genomic_DNA"/>
</dbReference>
<keyword evidence="3 5" id="KW-0472">Membrane</keyword>
<feature type="transmembrane region" description="Helical" evidence="5">
    <location>
        <begin position="108"/>
        <end position="137"/>
    </location>
</feature>
<feature type="region of interest" description="Disordered" evidence="4">
    <location>
        <begin position="1"/>
        <end position="22"/>
    </location>
</feature>
<dbReference type="SUPFAM" id="SSF103506">
    <property type="entry name" value="Mitochondrial carrier"/>
    <property type="match status" value="1"/>
</dbReference>
<evidence type="ECO:0000256" key="5">
    <source>
        <dbReference type="SAM" id="Phobius"/>
    </source>
</evidence>
<evidence type="ECO:0000256" key="4">
    <source>
        <dbReference type="SAM" id="MobiDB-lite"/>
    </source>
</evidence>
<evidence type="ECO:0000256" key="3">
    <source>
        <dbReference type="ARBA" id="ARBA00023136"/>
    </source>
</evidence>
<dbReference type="InterPro" id="IPR023395">
    <property type="entry name" value="MCP_dom_sf"/>
</dbReference>
<keyword evidence="5" id="KW-1133">Transmembrane helix</keyword>
<keyword evidence="2 5" id="KW-0812">Transmembrane</keyword>
<protein>
    <submittedName>
        <fullName evidence="6">Uncharacterized protein</fullName>
    </submittedName>
</protein>
<evidence type="ECO:0000313" key="7">
    <source>
        <dbReference type="Proteomes" id="UP000626109"/>
    </source>
</evidence>
<dbReference type="GO" id="GO:0016020">
    <property type="term" value="C:membrane"/>
    <property type="evidence" value="ECO:0007669"/>
    <property type="project" value="UniProtKB-SubCell"/>
</dbReference>
<dbReference type="InterPro" id="IPR018108">
    <property type="entry name" value="MCP_transmembrane"/>
</dbReference>
<evidence type="ECO:0000313" key="6">
    <source>
        <dbReference type="EMBL" id="CAE8649810.1"/>
    </source>
</evidence>
<dbReference type="Pfam" id="PF00153">
    <property type="entry name" value="Mito_carr"/>
    <property type="match status" value="1"/>
</dbReference>
<proteinExistence type="predicted"/>
<comment type="caution">
    <text evidence="6">The sequence shown here is derived from an EMBL/GenBank/DDBJ whole genome shotgun (WGS) entry which is preliminary data.</text>
</comment>
<sequence length="159" mass="16983">MTSPVDDIDVTPSFGSRLSMEEMSPEDKASKLPLPVLQLLKRPQASVLTNAVSGTIGSMLAEAVLFPLDTVKLQVQTASMDDSKGFLETTLHVSRLSLVVSLEFGSGIFLLFIPMCSIVIVVVVVVVALVVVLVVVVDVSPVFQVCGQEPLDRSSAQRV</sequence>
<reference evidence="6" key="1">
    <citation type="submission" date="2021-02" db="EMBL/GenBank/DDBJ databases">
        <authorList>
            <person name="Dougan E. K."/>
            <person name="Rhodes N."/>
            <person name="Thang M."/>
            <person name="Chan C."/>
        </authorList>
    </citation>
    <scope>NUCLEOTIDE SEQUENCE</scope>
</reference>
<accession>A0A813IGR2</accession>
<comment type="subcellular location">
    <subcellularLocation>
        <location evidence="1">Membrane</location>
        <topology evidence="1">Multi-pass membrane protein</topology>
    </subcellularLocation>
</comment>
<gene>
    <name evidence="6" type="ORF">PGLA2088_LOCUS7757</name>
</gene>
<organism evidence="6 7">
    <name type="scientific">Polarella glacialis</name>
    <name type="common">Dinoflagellate</name>
    <dbReference type="NCBI Taxonomy" id="89957"/>
    <lineage>
        <taxon>Eukaryota</taxon>
        <taxon>Sar</taxon>
        <taxon>Alveolata</taxon>
        <taxon>Dinophyceae</taxon>
        <taxon>Suessiales</taxon>
        <taxon>Suessiaceae</taxon>
        <taxon>Polarella</taxon>
    </lineage>
</organism>
<name>A0A813IGR2_POLGL</name>
<evidence type="ECO:0000256" key="1">
    <source>
        <dbReference type="ARBA" id="ARBA00004141"/>
    </source>
</evidence>